<sequence>ASSYSIRHCVVERNQIVVATARCAASTSNNRTSNHESKTIRYISN</sequence>
<accession>A0A183JE23</accession>
<dbReference type="EMBL" id="UZAK01000700">
    <property type="protein sequence ID" value="VDO64642.1"/>
    <property type="molecule type" value="Genomic_DNA"/>
</dbReference>
<dbReference type="WBParaSite" id="SCUD_0000093501-mRNA-1">
    <property type="protein sequence ID" value="SCUD_0000093501-mRNA-1"/>
    <property type="gene ID" value="SCUD_0000093501"/>
</dbReference>
<evidence type="ECO:0000313" key="3">
    <source>
        <dbReference type="WBParaSite" id="SCUD_0000093501-mRNA-1"/>
    </source>
</evidence>
<reference evidence="1 2" key="2">
    <citation type="submission" date="2018-11" db="EMBL/GenBank/DDBJ databases">
        <authorList>
            <consortium name="Pathogen Informatics"/>
        </authorList>
    </citation>
    <scope>NUCLEOTIDE SEQUENCE [LARGE SCALE GENOMIC DNA]</scope>
    <source>
        <strain evidence="1">Dakar</strain>
        <strain evidence="2">Dakar, Senegal</strain>
    </source>
</reference>
<protein>
    <submittedName>
        <fullName evidence="3">Peptidase S1 domain-containing protein</fullName>
    </submittedName>
</protein>
<name>A0A183JE23_9TREM</name>
<dbReference type="AlphaFoldDB" id="A0A183JE23"/>
<evidence type="ECO:0000313" key="2">
    <source>
        <dbReference type="Proteomes" id="UP000279833"/>
    </source>
</evidence>
<dbReference type="Proteomes" id="UP000279833">
    <property type="component" value="Unassembled WGS sequence"/>
</dbReference>
<organism evidence="3">
    <name type="scientific">Schistosoma curassoni</name>
    <dbReference type="NCBI Taxonomy" id="6186"/>
    <lineage>
        <taxon>Eukaryota</taxon>
        <taxon>Metazoa</taxon>
        <taxon>Spiralia</taxon>
        <taxon>Lophotrochozoa</taxon>
        <taxon>Platyhelminthes</taxon>
        <taxon>Trematoda</taxon>
        <taxon>Digenea</taxon>
        <taxon>Strigeidida</taxon>
        <taxon>Schistosomatoidea</taxon>
        <taxon>Schistosomatidae</taxon>
        <taxon>Schistosoma</taxon>
    </lineage>
</organism>
<gene>
    <name evidence="1" type="ORF">SCUD_LOCUS938</name>
</gene>
<reference evidence="3" key="1">
    <citation type="submission" date="2016-06" db="UniProtKB">
        <authorList>
            <consortium name="WormBaseParasite"/>
        </authorList>
    </citation>
    <scope>IDENTIFICATION</scope>
</reference>
<keyword evidence="2" id="KW-1185">Reference proteome</keyword>
<proteinExistence type="predicted"/>
<evidence type="ECO:0000313" key="1">
    <source>
        <dbReference type="EMBL" id="VDO64642.1"/>
    </source>
</evidence>